<dbReference type="AlphaFoldDB" id="A0A1J9QWQ3"/>
<sequence length="314" mass="34621">MAQQEQEKQANKHRNPAPQFKIGDKRIEEITALLEKLANLIGDINPELSKQFLLLKQWFFCLSIPKQLQPSETVCEKFDVRENEANGTCGTVAKTTNAHGAVAIEARLDIESKNVTKPTTGKEIAENSKAATTEDSGHNARAANTRDTASTEKLLDAEGRATTKEITNSREDGEKHKTVSSEDNIDNEESRIKAYFNTSDLPQKEKEGLVKLASSFADGEEAKQIVQQFQRNFASYPHKFWGTFSGCPRIGNVVEAILTAISHFESSSPLARGLLSKSLYQAVDSMAEVEANKRLYPDANSLAQGADAFEQDAE</sequence>
<gene>
    <name evidence="2" type="ORF">ACJ73_08047</name>
</gene>
<comment type="caution">
    <text evidence="2">The sequence shown here is derived from an EMBL/GenBank/DDBJ whole genome shotgun (WGS) entry which is preliminary data.</text>
</comment>
<dbReference type="EMBL" id="LGTZ01001785">
    <property type="protein sequence ID" value="OJD20615.1"/>
    <property type="molecule type" value="Genomic_DNA"/>
</dbReference>
<dbReference type="OrthoDB" id="10605021at2759"/>
<keyword evidence="3" id="KW-1185">Reference proteome</keyword>
<feature type="region of interest" description="Disordered" evidence="1">
    <location>
        <begin position="115"/>
        <end position="184"/>
    </location>
</feature>
<reference evidence="2 3" key="1">
    <citation type="submission" date="2015-08" db="EMBL/GenBank/DDBJ databases">
        <title>Emmonsia species relationships and genome sequence.</title>
        <authorList>
            <person name="Cuomo C.A."/>
            <person name="Schwartz I.S."/>
            <person name="Kenyon C."/>
            <person name="De Hoog G.S."/>
            <person name="Govender N.P."/>
            <person name="Botha A."/>
            <person name="Moreno L."/>
            <person name="De Vries M."/>
            <person name="Munoz J.F."/>
            <person name="Stielow J.B."/>
        </authorList>
    </citation>
    <scope>NUCLEOTIDE SEQUENCE [LARGE SCALE GENOMIC DNA]</scope>
    <source>
        <strain evidence="2 3">EI222</strain>
    </source>
</reference>
<dbReference type="VEuPathDB" id="FungiDB:ACJ73_08047"/>
<evidence type="ECO:0000313" key="3">
    <source>
        <dbReference type="Proteomes" id="UP000242791"/>
    </source>
</evidence>
<evidence type="ECO:0000256" key="1">
    <source>
        <dbReference type="SAM" id="MobiDB-lite"/>
    </source>
</evidence>
<protein>
    <submittedName>
        <fullName evidence="2">Uncharacterized protein</fullName>
    </submittedName>
</protein>
<proteinExistence type="predicted"/>
<feature type="compositionally biased region" description="Basic and acidic residues" evidence="1">
    <location>
        <begin position="149"/>
        <end position="180"/>
    </location>
</feature>
<dbReference type="Proteomes" id="UP000242791">
    <property type="component" value="Unassembled WGS sequence"/>
</dbReference>
<name>A0A1J9QWQ3_9EURO</name>
<accession>A0A1J9QWQ3</accession>
<organism evidence="2 3">
    <name type="scientific">Blastomyces percursus</name>
    <dbReference type="NCBI Taxonomy" id="1658174"/>
    <lineage>
        <taxon>Eukaryota</taxon>
        <taxon>Fungi</taxon>
        <taxon>Dikarya</taxon>
        <taxon>Ascomycota</taxon>
        <taxon>Pezizomycotina</taxon>
        <taxon>Eurotiomycetes</taxon>
        <taxon>Eurotiomycetidae</taxon>
        <taxon>Onygenales</taxon>
        <taxon>Ajellomycetaceae</taxon>
        <taxon>Blastomyces</taxon>
    </lineage>
</organism>
<evidence type="ECO:0000313" key="2">
    <source>
        <dbReference type="EMBL" id="OJD20615.1"/>
    </source>
</evidence>